<name>A0A2X4VDJ9_SERPL</name>
<feature type="domain" description="Winged helix" evidence="1">
    <location>
        <begin position="91"/>
        <end position="181"/>
    </location>
</feature>
<organism evidence="2 3">
    <name type="scientific">Serratia plymuthica</name>
    <dbReference type="NCBI Taxonomy" id="82996"/>
    <lineage>
        <taxon>Bacteria</taxon>
        <taxon>Pseudomonadati</taxon>
        <taxon>Pseudomonadota</taxon>
        <taxon>Gammaproteobacteria</taxon>
        <taxon>Enterobacterales</taxon>
        <taxon>Yersiniaceae</taxon>
        <taxon>Serratia</taxon>
    </lineage>
</organism>
<gene>
    <name evidence="2" type="ORF">NCTC12961_03882</name>
</gene>
<dbReference type="InterPro" id="IPR054472">
    <property type="entry name" value="WHD"/>
</dbReference>
<protein>
    <recommendedName>
        <fullName evidence="1">Winged helix domain-containing protein</fullName>
    </recommendedName>
</protein>
<dbReference type="Pfam" id="PF22977">
    <property type="entry name" value="WHD"/>
    <property type="match status" value="1"/>
</dbReference>
<sequence length="187" mass="21519">MTLSSAFQPVFIPQGDCQLSLLFSELERIDLLLQHYYYCHSPRHEGFNAFLLSEEEVEARMQHPVGRPHWASVTQPVYRAGNGQPLLTEGLTDLINRFELTDFERDTVLLGLLLHFDSHYYELFSWIQEGKQSQLPSFSLALTLFCPSDREKRAQQASFLHQAPLMSCQLLTIEENKKIRHGAKPAL</sequence>
<dbReference type="AlphaFoldDB" id="A0A2X4VDJ9"/>
<dbReference type="Proteomes" id="UP000248897">
    <property type="component" value="Chromosome 1"/>
</dbReference>
<dbReference type="RefSeq" id="WP_306303364.1">
    <property type="nucleotide sequence ID" value="NZ_CAMITG010000005.1"/>
</dbReference>
<reference evidence="2 3" key="1">
    <citation type="submission" date="2018-06" db="EMBL/GenBank/DDBJ databases">
        <authorList>
            <consortium name="Pathogen Informatics"/>
            <person name="Doyle S."/>
        </authorList>
    </citation>
    <scope>NUCLEOTIDE SEQUENCE [LARGE SCALE GENOMIC DNA]</scope>
    <source>
        <strain evidence="2 3">NCTC12961</strain>
    </source>
</reference>
<evidence type="ECO:0000259" key="1">
    <source>
        <dbReference type="Pfam" id="PF22977"/>
    </source>
</evidence>
<proteinExistence type="predicted"/>
<accession>A0A2X4VDJ9</accession>
<dbReference type="EMBL" id="LS483469">
    <property type="protein sequence ID" value="SQI43340.1"/>
    <property type="molecule type" value="Genomic_DNA"/>
</dbReference>
<evidence type="ECO:0000313" key="3">
    <source>
        <dbReference type="Proteomes" id="UP000248897"/>
    </source>
</evidence>
<evidence type="ECO:0000313" key="2">
    <source>
        <dbReference type="EMBL" id="SQI43340.1"/>
    </source>
</evidence>